<dbReference type="AlphaFoldDB" id="A0AAV4WPR6"/>
<proteinExistence type="predicted"/>
<evidence type="ECO:0000313" key="2">
    <source>
        <dbReference type="Proteomes" id="UP001054837"/>
    </source>
</evidence>
<gene>
    <name evidence="1" type="ORF">CDAR_171431</name>
</gene>
<accession>A0AAV4WPR6</accession>
<dbReference type="EMBL" id="BPLQ01014850">
    <property type="protein sequence ID" value="GIY83719.1"/>
    <property type="molecule type" value="Genomic_DNA"/>
</dbReference>
<organism evidence="1 2">
    <name type="scientific">Caerostris darwini</name>
    <dbReference type="NCBI Taxonomy" id="1538125"/>
    <lineage>
        <taxon>Eukaryota</taxon>
        <taxon>Metazoa</taxon>
        <taxon>Ecdysozoa</taxon>
        <taxon>Arthropoda</taxon>
        <taxon>Chelicerata</taxon>
        <taxon>Arachnida</taxon>
        <taxon>Araneae</taxon>
        <taxon>Araneomorphae</taxon>
        <taxon>Entelegynae</taxon>
        <taxon>Araneoidea</taxon>
        <taxon>Araneidae</taxon>
        <taxon>Caerostris</taxon>
    </lineage>
</organism>
<name>A0AAV4WPR6_9ARAC</name>
<keyword evidence="2" id="KW-1185">Reference proteome</keyword>
<sequence length="119" mass="13628">MLMEVKEDYWQQLVAASATLFLVWGIRRVGDIPLFPFFRFYLGTVVKCRSLVSEARCSYEANWPSRATSKRAFNVLKTVLNENGIFSGWNNPSKHSIRNPQKQVGCFAKFFKGSPSPFI</sequence>
<comment type="caution">
    <text evidence="1">The sequence shown here is derived from an EMBL/GenBank/DDBJ whole genome shotgun (WGS) entry which is preliminary data.</text>
</comment>
<reference evidence="1 2" key="1">
    <citation type="submission" date="2021-06" db="EMBL/GenBank/DDBJ databases">
        <title>Caerostris darwini draft genome.</title>
        <authorList>
            <person name="Kono N."/>
            <person name="Arakawa K."/>
        </authorList>
    </citation>
    <scope>NUCLEOTIDE SEQUENCE [LARGE SCALE GENOMIC DNA]</scope>
</reference>
<dbReference type="Proteomes" id="UP001054837">
    <property type="component" value="Unassembled WGS sequence"/>
</dbReference>
<protein>
    <submittedName>
        <fullName evidence="1">Uncharacterized protein</fullName>
    </submittedName>
</protein>
<evidence type="ECO:0000313" key="1">
    <source>
        <dbReference type="EMBL" id="GIY83719.1"/>
    </source>
</evidence>